<evidence type="ECO:0000256" key="8">
    <source>
        <dbReference type="RuleBase" id="RU000461"/>
    </source>
</evidence>
<dbReference type="GO" id="GO:0004497">
    <property type="term" value="F:monooxygenase activity"/>
    <property type="evidence" value="ECO:0007669"/>
    <property type="project" value="UniProtKB-KW"/>
</dbReference>
<dbReference type="RefSeq" id="WP_167488400.1">
    <property type="nucleotide sequence ID" value="NZ_CP046173.1"/>
</dbReference>
<reference evidence="10 11" key="1">
    <citation type="journal article" date="2019" name="ACS Chem. Biol.">
        <title>Identification and Mobilization of a Cryptic Antibiotic Biosynthesis Gene Locus from a Human-Pathogenic Nocardia Isolate.</title>
        <authorList>
            <person name="Herisse M."/>
            <person name="Ishida K."/>
            <person name="Porter J.L."/>
            <person name="Howden B."/>
            <person name="Hertweck C."/>
            <person name="Stinear T.P."/>
            <person name="Pidot S.J."/>
        </authorList>
    </citation>
    <scope>NUCLEOTIDE SEQUENCE [LARGE SCALE GENOMIC DNA]</scope>
    <source>
        <strain evidence="10 11">AUSMDU00012715</strain>
    </source>
</reference>
<keyword evidence="6 8" id="KW-0408">Iron</keyword>
<feature type="region of interest" description="Disordered" evidence="9">
    <location>
        <begin position="1"/>
        <end position="25"/>
    </location>
</feature>
<accession>A0A6G9Z6M0</accession>
<evidence type="ECO:0000256" key="9">
    <source>
        <dbReference type="SAM" id="MobiDB-lite"/>
    </source>
</evidence>
<evidence type="ECO:0000313" key="10">
    <source>
        <dbReference type="EMBL" id="QIS21094.1"/>
    </source>
</evidence>
<dbReference type="CDD" id="cd11030">
    <property type="entry name" value="CYP105-like"/>
    <property type="match status" value="1"/>
</dbReference>
<evidence type="ECO:0000256" key="7">
    <source>
        <dbReference type="ARBA" id="ARBA00023033"/>
    </source>
</evidence>
<dbReference type="GO" id="GO:0020037">
    <property type="term" value="F:heme binding"/>
    <property type="evidence" value="ECO:0007669"/>
    <property type="project" value="InterPro"/>
</dbReference>
<dbReference type="InterPro" id="IPR001128">
    <property type="entry name" value="Cyt_P450"/>
</dbReference>
<dbReference type="Pfam" id="PF00067">
    <property type="entry name" value="p450"/>
    <property type="match status" value="1"/>
</dbReference>
<keyword evidence="5 8" id="KW-0560">Oxidoreductase</keyword>
<dbReference type="PANTHER" id="PTHR46696:SF1">
    <property type="entry name" value="CYTOCHROME P450 YJIB-RELATED"/>
    <property type="match status" value="1"/>
</dbReference>
<evidence type="ECO:0000256" key="4">
    <source>
        <dbReference type="ARBA" id="ARBA00022723"/>
    </source>
</evidence>
<evidence type="ECO:0000256" key="5">
    <source>
        <dbReference type="ARBA" id="ARBA00023002"/>
    </source>
</evidence>
<dbReference type="Proteomes" id="UP000500953">
    <property type="component" value="Chromosome"/>
</dbReference>
<keyword evidence="3 8" id="KW-0349">Heme</keyword>
<evidence type="ECO:0000256" key="1">
    <source>
        <dbReference type="ARBA" id="ARBA00001971"/>
    </source>
</evidence>
<dbReference type="GO" id="GO:0016705">
    <property type="term" value="F:oxidoreductase activity, acting on paired donors, with incorporation or reduction of molecular oxygen"/>
    <property type="evidence" value="ECO:0007669"/>
    <property type="project" value="InterPro"/>
</dbReference>
<dbReference type="SUPFAM" id="SSF48264">
    <property type="entry name" value="Cytochrome P450"/>
    <property type="match status" value="1"/>
</dbReference>
<evidence type="ECO:0000313" key="11">
    <source>
        <dbReference type="Proteomes" id="UP000500953"/>
    </source>
</evidence>
<evidence type="ECO:0000256" key="6">
    <source>
        <dbReference type="ARBA" id="ARBA00023004"/>
    </source>
</evidence>
<dbReference type="AlphaFoldDB" id="A0A6G9Z6M0"/>
<dbReference type="InterPro" id="IPR036396">
    <property type="entry name" value="Cyt_P450_sf"/>
</dbReference>
<dbReference type="Gene3D" id="1.10.630.10">
    <property type="entry name" value="Cytochrome P450"/>
    <property type="match status" value="1"/>
</dbReference>
<gene>
    <name evidence="10" type="ORF">F6W96_25020</name>
</gene>
<dbReference type="PROSITE" id="PS00086">
    <property type="entry name" value="CYTOCHROME_P450"/>
    <property type="match status" value="1"/>
</dbReference>
<dbReference type="InterPro" id="IPR002397">
    <property type="entry name" value="Cyt_P450_B"/>
</dbReference>
<dbReference type="FunFam" id="1.10.630.10:FF:000018">
    <property type="entry name" value="Cytochrome P450 monooxygenase"/>
    <property type="match status" value="1"/>
</dbReference>
<dbReference type="PANTHER" id="PTHR46696">
    <property type="entry name" value="P450, PUTATIVE (EUROFUNG)-RELATED"/>
    <property type="match status" value="1"/>
</dbReference>
<sequence length="412" mass="45333">MTEIIATSNAPRTQPEPPALPLDRECPYRPSAEYDELRDRGPVGRVRLFDGTLAWVVTDHADARALLAHPGISSNRSHPNFPIAFPAAATLLRRQRKDSSGNPFAALIGVDAPEHGRQRRMLIPSFTVKRIAQLRPSIQQIVDQRLDDMLRHGSPADLVASFALPVPSMVICALLGVPYADHEFFEKQARLRLDPERGVEAMDRLEDYLDRLIRDKQTTPGDGLLDDLIAGPMRTGDLDRAQLVSFALILLIAGHDTTANMIALGTLYLLEHPDRLAELRADPDLIPAAVEELLRFVSLVPALSRVATTDIEIGGQLIRAGEGVMVLLGAANHDPDLTDHPEDLDLHRPDRRHIAFGYGIHQCLGQNLARTELQIAFHALLDRIPTLRLAGPAERSPHRSAIAGITALPVAW</sequence>
<organism evidence="10 11">
    <name type="scientific">Nocardia terpenica</name>
    <dbReference type="NCBI Taxonomy" id="455432"/>
    <lineage>
        <taxon>Bacteria</taxon>
        <taxon>Bacillati</taxon>
        <taxon>Actinomycetota</taxon>
        <taxon>Actinomycetes</taxon>
        <taxon>Mycobacteriales</taxon>
        <taxon>Nocardiaceae</taxon>
        <taxon>Nocardia</taxon>
    </lineage>
</organism>
<proteinExistence type="inferred from homology"/>
<comment type="similarity">
    <text evidence="2 8">Belongs to the cytochrome P450 family.</text>
</comment>
<dbReference type="InterPro" id="IPR017972">
    <property type="entry name" value="Cyt_P450_CS"/>
</dbReference>
<comment type="cofactor">
    <cofactor evidence="1">
        <name>heme</name>
        <dbReference type="ChEBI" id="CHEBI:30413"/>
    </cofactor>
</comment>
<dbReference type="PRINTS" id="PR00385">
    <property type="entry name" value="P450"/>
</dbReference>
<keyword evidence="4 8" id="KW-0479">Metal-binding</keyword>
<name>A0A6G9Z6M0_9NOCA</name>
<keyword evidence="7 8" id="KW-0503">Monooxygenase</keyword>
<dbReference type="EMBL" id="CP046173">
    <property type="protein sequence ID" value="QIS21094.1"/>
    <property type="molecule type" value="Genomic_DNA"/>
</dbReference>
<protein>
    <submittedName>
        <fullName evidence="10">Cytochrome P450</fullName>
    </submittedName>
</protein>
<evidence type="ECO:0000256" key="2">
    <source>
        <dbReference type="ARBA" id="ARBA00010617"/>
    </source>
</evidence>
<dbReference type="GO" id="GO:0005506">
    <property type="term" value="F:iron ion binding"/>
    <property type="evidence" value="ECO:0007669"/>
    <property type="project" value="InterPro"/>
</dbReference>
<feature type="compositionally biased region" description="Polar residues" evidence="9">
    <location>
        <begin position="1"/>
        <end position="12"/>
    </location>
</feature>
<evidence type="ECO:0000256" key="3">
    <source>
        <dbReference type="ARBA" id="ARBA00022617"/>
    </source>
</evidence>
<dbReference type="PRINTS" id="PR00359">
    <property type="entry name" value="BP450"/>
</dbReference>